<dbReference type="GO" id="GO:0014069">
    <property type="term" value="C:postsynaptic density"/>
    <property type="evidence" value="ECO:0007669"/>
    <property type="project" value="TreeGrafter"/>
</dbReference>
<dbReference type="Gene3D" id="2.30.30.40">
    <property type="entry name" value="SH3 Domains"/>
    <property type="match status" value="1"/>
</dbReference>
<keyword evidence="3 12" id="KW-0728">SH3 domain</keyword>
<dbReference type="GO" id="GO:0030027">
    <property type="term" value="C:lamellipodium"/>
    <property type="evidence" value="ECO:0007669"/>
    <property type="project" value="TreeGrafter"/>
</dbReference>
<dbReference type="InterPro" id="IPR036028">
    <property type="entry name" value="SH3-like_dom_sf"/>
</dbReference>
<proteinExistence type="inferred from homology"/>
<keyword evidence="17" id="KW-1185">Reference proteome</keyword>
<evidence type="ECO:0000256" key="2">
    <source>
        <dbReference type="ARBA" id="ARBA00011039"/>
    </source>
</evidence>
<dbReference type="GO" id="GO:0048812">
    <property type="term" value="P:neuron projection morphogenesis"/>
    <property type="evidence" value="ECO:0007669"/>
    <property type="project" value="TreeGrafter"/>
</dbReference>
<dbReference type="InterPro" id="IPR029006">
    <property type="entry name" value="ADF-H/Gelsolin-like_dom_sf"/>
</dbReference>
<dbReference type="GO" id="GO:0030833">
    <property type="term" value="P:regulation of actin filament polymerization"/>
    <property type="evidence" value="ECO:0007669"/>
    <property type="project" value="TreeGrafter"/>
</dbReference>
<dbReference type="GO" id="GO:0051015">
    <property type="term" value="F:actin filament binding"/>
    <property type="evidence" value="ECO:0007669"/>
    <property type="project" value="TreeGrafter"/>
</dbReference>
<keyword evidence="4" id="KW-0963">Cytoplasm</keyword>
<feature type="domain" description="ADF-H" evidence="15">
    <location>
        <begin position="2"/>
        <end position="133"/>
    </location>
</feature>
<comment type="similarity">
    <text evidence="2">Belongs to the ABP1 family.</text>
</comment>
<dbReference type="GO" id="GO:0045211">
    <property type="term" value="C:postsynaptic membrane"/>
    <property type="evidence" value="ECO:0007669"/>
    <property type="project" value="TreeGrafter"/>
</dbReference>
<reference evidence="16" key="2">
    <citation type="journal article" date="2021" name="Genome Biol. Evol.">
        <title>Developing a high-quality reference genome for a parasitic bivalve with doubly uniparental inheritance (Bivalvia: Unionida).</title>
        <authorList>
            <person name="Smith C.H."/>
        </authorList>
    </citation>
    <scope>NUCLEOTIDE SEQUENCE</scope>
    <source>
        <strain evidence="16">CHS0354</strain>
        <tissue evidence="16">Mantle</tissue>
    </source>
</reference>
<dbReference type="SUPFAM" id="SSF50044">
    <property type="entry name" value="SH3-domain"/>
    <property type="match status" value="1"/>
</dbReference>
<feature type="compositionally biased region" description="Polar residues" evidence="13">
    <location>
        <begin position="302"/>
        <end position="328"/>
    </location>
</feature>
<comment type="function">
    <text evidence="9">Binds to F-actin in a calcium-independent manner. Has no direct effect on actin depolymerization. Acts as a chaperone for ALOX5 (5LO), influencing both its stability and activity in leukotrienes synthesis.</text>
</comment>
<feature type="region of interest" description="Disordered" evidence="13">
    <location>
        <begin position="213"/>
        <end position="242"/>
    </location>
</feature>
<evidence type="ECO:0000256" key="10">
    <source>
        <dbReference type="ARBA" id="ARBA00062335"/>
    </source>
</evidence>
<feature type="compositionally biased region" description="Pro residues" evidence="13">
    <location>
        <begin position="402"/>
        <end position="413"/>
    </location>
</feature>
<feature type="compositionally biased region" description="Basic and acidic residues" evidence="13">
    <location>
        <begin position="271"/>
        <end position="301"/>
    </location>
</feature>
<reference evidence="16" key="1">
    <citation type="journal article" date="2021" name="Genome Biol. Evol.">
        <title>A High-Quality Reference Genome for a Parasitic Bivalve with Doubly Uniparental Inheritance (Bivalvia: Unionida).</title>
        <authorList>
            <person name="Smith C.H."/>
        </authorList>
    </citation>
    <scope>NUCLEOTIDE SEQUENCE</scope>
    <source>
        <strain evidence="16">CHS0354</strain>
    </source>
</reference>
<evidence type="ECO:0000256" key="8">
    <source>
        <dbReference type="ARBA" id="ARBA00038052"/>
    </source>
</evidence>
<comment type="subunit">
    <text evidence="10">Interacts with 5-lipoxygenase (ALOX5/5LO) in a calcium-independent manner. Binds to F-actin with a stoichiometry of 1:2.</text>
</comment>
<accession>A0AAE0VZ99</accession>
<dbReference type="GO" id="GO:0005884">
    <property type="term" value="C:actin filament"/>
    <property type="evidence" value="ECO:0007669"/>
    <property type="project" value="TreeGrafter"/>
</dbReference>
<keyword evidence="6" id="KW-0009">Actin-binding</keyword>
<feature type="region of interest" description="Disordered" evidence="13">
    <location>
        <begin position="271"/>
        <end position="488"/>
    </location>
</feature>
<comment type="subcellular location">
    <subcellularLocation>
        <location evidence="1">Cytoplasm</location>
        <location evidence="1">Cytoskeleton</location>
    </subcellularLocation>
</comment>
<comment type="caution">
    <text evidence="16">The sequence shown here is derived from an EMBL/GenBank/DDBJ whole genome shotgun (WGS) entry which is preliminary data.</text>
</comment>
<dbReference type="GO" id="GO:0098974">
    <property type="term" value="P:postsynaptic actin cytoskeleton organization"/>
    <property type="evidence" value="ECO:0007669"/>
    <property type="project" value="TreeGrafter"/>
</dbReference>
<evidence type="ECO:0000256" key="9">
    <source>
        <dbReference type="ARBA" id="ARBA00058385"/>
    </source>
</evidence>
<dbReference type="GO" id="GO:0030425">
    <property type="term" value="C:dendrite"/>
    <property type="evidence" value="ECO:0007669"/>
    <property type="project" value="TreeGrafter"/>
</dbReference>
<organism evidence="16 17">
    <name type="scientific">Potamilus streckersoni</name>
    <dbReference type="NCBI Taxonomy" id="2493646"/>
    <lineage>
        <taxon>Eukaryota</taxon>
        <taxon>Metazoa</taxon>
        <taxon>Spiralia</taxon>
        <taxon>Lophotrochozoa</taxon>
        <taxon>Mollusca</taxon>
        <taxon>Bivalvia</taxon>
        <taxon>Autobranchia</taxon>
        <taxon>Heteroconchia</taxon>
        <taxon>Palaeoheterodonta</taxon>
        <taxon>Unionida</taxon>
        <taxon>Unionoidea</taxon>
        <taxon>Unionidae</taxon>
        <taxon>Ambleminae</taxon>
        <taxon>Lampsilini</taxon>
        <taxon>Potamilus</taxon>
    </lineage>
</organism>
<evidence type="ECO:0000259" key="14">
    <source>
        <dbReference type="PROSITE" id="PS50002"/>
    </source>
</evidence>
<dbReference type="SMART" id="SM00102">
    <property type="entry name" value="ADF"/>
    <property type="match status" value="1"/>
</dbReference>
<dbReference type="GO" id="GO:0030427">
    <property type="term" value="C:site of polarized growth"/>
    <property type="evidence" value="ECO:0007669"/>
    <property type="project" value="TreeGrafter"/>
</dbReference>
<evidence type="ECO:0000256" key="11">
    <source>
        <dbReference type="ARBA" id="ARBA00068121"/>
    </source>
</evidence>
<dbReference type="PROSITE" id="PS51263">
    <property type="entry name" value="ADF_H"/>
    <property type="match status" value="1"/>
</dbReference>
<dbReference type="CDD" id="cd11960">
    <property type="entry name" value="SH3_Abp1_eu"/>
    <property type="match status" value="1"/>
</dbReference>
<dbReference type="AlphaFoldDB" id="A0AAE0VZ99"/>
<dbReference type="PANTHER" id="PTHR10829">
    <property type="entry name" value="CORTACTIN AND DREBRIN"/>
    <property type="match status" value="1"/>
</dbReference>
<evidence type="ECO:0000256" key="1">
    <source>
        <dbReference type="ARBA" id="ARBA00004245"/>
    </source>
</evidence>
<dbReference type="InterPro" id="IPR001452">
    <property type="entry name" value="SH3_domain"/>
</dbReference>
<dbReference type="FunFam" id="3.40.20.10:FF:000018">
    <property type="entry name" value="Coactosin-like 1"/>
    <property type="match status" value="1"/>
</dbReference>
<feature type="compositionally biased region" description="Pro residues" evidence="13">
    <location>
        <begin position="373"/>
        <end position="391"/>
    </location>
</feature>
<feature type="compositionally biased region" description="Polar residues" evidence="13">
    <location>
        <begin position="347"/>
        <end position="371"/>
    </location>
</feature>
<name>A0AAE0VZ99_9BIVA</name>
<dbReference type="GO" id="GO:0045773">
    <property type="term" value="P:positive regulation of axon extension"/>
    <property type="evidence" value="ECO:0007669"/>
    <property type="project" value="TreeGrafter"/>
</dbReference>
<evidence type="ECO:0000259" key="15">
    <source>
        <dbReference type="PROSITE" id="PS51263"/>
    </source>
</evidence>
<evidence type="ECO:0000256" key="6">
    <source>
        <dbReference type="ARBA" id="ARBA00023203"/>
    </source>
</evidence>
<dbReference type="Pfam" id="PF00241">
    <property type="entry name" value="Cofilin_ADF"/>
    <property type="match status" value="1"/>
</dbReference>
<evidence type="ECO:0000256" key="3">
    <source>
        <dbReference type="ARBA" id="ARBA00022443"/>
    </source>
</evidence>
<feature type="domain" description="SH3" evidence="14">
    <location>
        <begin position="505"/>
        <end position="565"/>
    </location>
</feature>
<dbReference type="PRINTS" id="PR00499">
    <property type="entry name" value="P67PHOX"/>
</dbReference>
<evidence type="ECO:0000256" key="5">
    <source>
        <dbReference type="ARBA" id="ARBA00023054"/>
    </source>
</evidence>
<dbReference type="EMBL" id="JAEAOA010000332">
    <property type="protein sequence ID" value="KAK3595319.1"/>
    <property type="molecule type" value="Genomic_DNA"/>
</dbReference>
<reference evidence="16" key="3">
    <citation type="submission" date="2023-05" db="EMBL/GenBank/DDBJ databases">
        <authorList>
            <person name="Smith C.H."/>
        </authorList>
    </citation>
    <scope>NUCLEOTIDE SEQUENCE</scope>
    <source>
        <strain evidence="16">CHS0354</strain>
        <tissue evidence="16">Mantle</tissue>
    </source>
</reference>
<evidence type="ECO:0000313" key="17">
    <source>
        <dbReference type="Proteomes" id="UP001195483"/>
    </source>
</evidence>
<evidence type="ECO:0000313" key="16">
    <source>
        <dbReference type="EMBL" id="KAK3595319.1"/>
    </source>
</evidence>
<dbReference type="InterPro" id="IPR035717">
    <property type="entry name" value="Drebrin-like_SH3"/>
</dbReference>
<dbReference type="Proteomes" id="UP001195483">
    <property type="component" value="Unassembled WGS sequence"/>
</dbReference>
<feature type="compositionally biased region" description="Acidic residues" evidence="13">
    <location>
        <begin position="447"/>
        <end position="458"/>
    </location>
</feature>
<evidence type="ECO:0000256" key="13">
    <source>
        <dbReference type="SAM" id="MobiDB-lite"/>
    </source>
</evidence>
<dbReference type="FunFam" id="2.30.30.40:FF:000046">
    <property type="entry name" value="Drebrin-like protein isoform B"/>
    <property type="match status" value="1"/>
</dbReference>
<dbReference type="CDD" id="cd11281">
    <property type="entry name" value="ADF_drebrin_like"/>
    <property type="match status" value="1"/>
</dbReference>
<dbReference type="Pfam" id="PF14604">
    <property type="entry name" value="SH3_9"/>
    <property type="match status" value="1"/>
</dbReference>
<dbReference type="Gene3D" id="3.40.20.10">
    <property type="entry name" value="Severin"/>
    <property type="match status" value="1"/>
</dbReference>
<protein>
    <recommendedName>
        <fullName evidence="11">Coactosin-like protein</fullName>
    </recommendedName>
</protein>
<dbReference type="SMART" id="SM00326">
    <property type="entry name" value="SH3"/>
    <property type="match status" value="1"/>
</dbReference>
<keyword evidence="7" id="KW-0206">Cytoskeleton</keyword>
<sequence length="565" mass="63989">MAVNLLQHKDALVKAYNDVFKPSSSINWAVFGYEGQSTTLKVVETGDGGLEEMVEELNASKIMYAYCRVVDPNTNLPKYVLINWQGQGAPETVKFKCANHLKDITNLFHSVHVTINARSEDDVEPDLIMTKVAKASGANYSFHKEKSKPIEAPLPVGSVYEKTQAHREINPKSRDEFWAKTEIFHCQLQHFSSKIQTNFKPLTFQKEEKRRQEELRLQSERQKEQLEKERKEREVREAEEREKQALEKQKMILQQKQAEKKADEVDRTKIKKQWEQEEAKSFEEEDERRKRAEIAAKERTLEASQLSSKGGVNSARSFFQRKASQSEETPAPPSRDAPPPRKLKHQFGSQSSYESNPTREPLTSTQSDISVPTSPPPTKSYPPRQASPPPSQTQTRSYPPRQASPPPREPSPPQRQSSPPRQPAHDVSGPKMKNLLAQNLPPRAPSDDEEENDEDWEDQAAPTPTAVLTSGYVEEPTEQQGHEPVPEYQVEDNHPNGNIPALGPEYGLCVRALYDYQAGDDTEISFEPDDIITNVEQIDPGWWTGQGPDGKVGMFPANYVEAINQ</sequence>
<evidence type="ECO:0000256" key="4">
    <source>
        <dbReference type="ARBA" id="ARBA00022490"/>
    </source>
</evidence>
<comment type="similarity">
    <text evidence="8">Belongs to the actin-binding proteins ADF family. Coactosin subfamily.</text>
</comment>
<keyword evidence="5" id="KW-0175">Coiled coil</keyword>
<dbReference type="InterPro" id="IPR002108">
    <property type="entry name" value="ADF-H"/>
</dbReference>
<dbReference type="SUPFAM" id="SSF55753">
    <property type="entry name" value="Actin depolymerizing proteins"/>
    <property type="match status" value="1"/>
</dbReference>
<evidence type="ECO:0000256" key="12">
    <source>
        <dbReference type="PROSITE-ProRule" id="PRU00192"/>
    </source>
</evidence>
<dbReference type="PANTHER" id="PTHR10829:SF25">
    <property type="entry name" value="DREBRIN-LIKE PROTEIN"/>
    <property type="match status" value="1"/>
</dbReference>
<dbReference type="PROSITE" id="PS50002">
    <property type="entry name" value="SH3"/>
    <property type="match status" value="1"/>
</dbReference>
<gene>
    <name evidence="16" type="ORF">CHS0354_004471</name>
</gene>
<evidence type="ECO:0000256" key="7">
    <source>
        <dbReference type="ARBA" id="ARBA00023212"/>
    </source>
</evidence>
<dbReference type="PRINTS" id="PR00452">
    <property type="entry name" value="SH3DOMAIN"/>
</dbReference>
<dbReference type="GO" id="GO:0030864">
    <property type="term" value="C:cortical actin cytoskeleton"/>
    <property type="evidence" value="ECO:0007669"/>
    <property type="project" value="TreeGrafter"/>
</dbReference>